<feature type="transmembrane region" description="Helical" evidence="2">
    <location>
        <begin position="42"/>
        <end position="59"/>
    </location>
</feature>
<feature type="region of interest" description="Disordered" evidence="1">
    <location>
        <begin position="1"/>
        <end position="32"/>
    </location>
</feature>
<keyword evidence="2" id="KW-0812">Transmembrane</keyword>
<gene>
    <name evidence="3" type="ORF">A3A91_02670</name>
</gene>
<organism evidence="3 4">
    <name type="scientific">Candidatus Nomurabacteria bacterium RIFCSPLOWO2_01_FULL_36_16</name>
    <dbReference type="NCBI Taxonomy" id="1801767"/>
    <lineage>
        <taxon>Bacteria</taxon>
        <taxon>Candidatus Nomuraibacteriota</taxon>
    </lineage>
</organism>
<dbReference type="AlphaFoldDB" id="A0A1F6X039"/>
<dbReference type="EMBL" id="MFUR01000003">
    <property type="protein sequence ID" value="OGI87374.1"/>
    <property type="molecule type" value="Genomic_DNA"/>
</dbReference>
<evidence type="ECO:0000313" key="3">
    <source>
        <dbReference type="EMBL" id="OGI87374.1"/>
    </source>
</evidence>
<feature type="transmembrane region" description="Helical" evidence="2">
    <location>
        <begin position="187"/>
        <end position="207"/>
    </location>
</feature>
<evidence type="ECO:0000256" key="1">
    <source>
        <dbReference type="SAM" id="MobiDB-lite"/>
    </source>
</evidence>
<comment type="caution">
    <text evidence="3">The sequence shown here is derived from an EMBL/GenBank/DDBJ whole genome shotgun (WGS) entry which is preliminary data.</text>
</comment>
<dbReference type="Proteomes" id="UP000177001">
    <property type="component" value="Unassembled WGS sequence"/>
</dbReference>
<sequence length="239" mass="27145">METKKRRRNPWGPVLKNPKATQDTAVGTAVPPPQKKQKMVEWLVGGIFIFLVLVCGFYFEFAYRVLAVVGLGITMAVLMVQSIFSEKEVSFWTTLGKVVGNNNWIYWWIFLSGMACLLIGFFSNNIPRKIYTVLVIIDNPVSPGNWSKAAESLTLEDPFKNNDDNPFLATNEGTQGSSLFAGEEAKWGFAGLQFLLLALPARFVSYWDEMKRKAKKKEKGQSWISWFFSHVLFELIWPG</sequence>
<protein>
    <submittedName>
        <fullName evidence="3">Uncharacterized protein</fullName>
    </submittedName>
</protein>
<reference evidence="3 4" key="1">
    <citation type="journal article" date="2016" name="Nat. Commun.">
        <title>Thousands of microbial genomes shed light on interconnected biogeochemical processes in an aquifer system.</title>
        <authorList>
            <person name="Anantharaman K."/>
            <person name="Brown C.T."/>
            <person name="Hug L.A."/>
            <person name="Sharon I."/>
            <person name="Castelle C.J."/>
            <person name="Probst A.J."/>
            <person name="Thomas B.C."/>
            <person name="Singh A."/>
            <person name="Wilkins M.J."/>
            <person name="Karaoz U."/>
            <person name="Brodie E.L."/>
            <person name="Williams K.H."/>
            <person name="Hubbard S.S."/>
            <person name="Banfield J.F."/>
        </authorList>
    </citation>
    <scope>NUCLEOTIDE SEQUENCE [LARGE SCALE GENOMIC DNA]</scope>
</reference>
<evidence type="ECO:0000256" key="2">
    <source>
        <dbReference type="SAM" id="Phobius"/>
    </source>
</evidence>
<keyword evidence="2" id="KW-1133">Transmembrane helix</keyword>
<feature type="transmembrane region" description="Helical" evidence="2">
    <location>
        <begin position="65"/>
        <end position="84"/>
    </location>
</feature>
<evidence type="ECO:0000313" key="4">
    <source>
        <dbReference type="Proteomes" id="UP000177001"/>
    </source>
</evidence>
<proteinExistence type="predicted"/>
<keyword evidence="2" id="KW-0472">Membrane</keyword>
<feature type="transmembrane region" description="Helical" evidence="2">
    <location>
        <begin position="105"/>
        <end position="123"/>
    </location>
</feature>
<name>A0A1F6X039_9BACT</name>
<accession>A0A1F6X039</accession>